<name>A0A0H3AZS8_YERPY</name>
<sequence>MEDKIVINMCLLPLLKMADYSLIETKISDGLKLTFSLENKYITQY</sequence>
<evidence type="ECO:0000313" key="1">
    <source>
        <dbReference type="EMBL" id="ACA66563.1"/>
    </source>
</evidence>
<organism evidence="1">
    <name type="scientific">Yersinia pseudotuberculosis serotype O:3 (strain YPIII)</name>
    <dbReference type="NCBI Taxonomy" id="502800"/>
    <lineage>
        <taxon>Bacteria</taxon>
        <taxon>Pseudomonadati</taxon>
        <taxon>Pseudomonadota</taxon>
        <taxon>Gammaproteobacteria</taxon>
        <taxon>Enterobacterales</taxon>
        <taxon>Yersiniaceae</taxon>
        <taxon>Yersinia</taxon>
    </lineage>
</organism>
<dbReference type="EMBL" id="CP000950">
    <property type="protein sequence ID" value="ACA66563.1"/>
    <property type="molecule type" value="Genomic_DNA"/>
</dbReference>
<dbReference type="PATRIC" id="fig|502800.11.peg.856"/>
<dbReference type="KEGG" id="ypy:YPK_0250"/>
<accession>A0A0H3AZS8</accession>
<proteinExistence type="predicted"/>
<protein>
    <submittedName>
        <fullName evidence="1">Uncharacterized protein</fullName>
    </submittedName>
</protein>
<dbReference type="AlphaFoldDB" id="A0A0H3AZS8"/>
<reference evidence="1" key="1">
    <citation type="submission" date="2008-02" db="EMBL/GenBank/DDBJ databases">
        <title>Complete sequence of Yersinia pseudotuberculosis YPIII.</title>
        <authorList>
            <consortium name="US DOE Joint Genome Institute"/>
            <person name="Challacombe J.F."/>
            <person name="Bruce D."/>
            <person name="Detter J.C."/>
            <person name="Green L."/>
            <person name="Land M."/>
            <person name="Munk C."/>
            <person name="Lindler L.E."/>
            <person name="Nikolich M.P."/>
            <person name="Brettin T."/>
        </authorList>
    </citation>
    <scope>NUCLEOTIDE SEQUENCE</scope>
    <source>
        <strain evidence="1">YPIII</strain>
    </source>
</reference>
<gene>
    <name evidence="1" type="ordered locus">YPK_0250</name>
</gene>